<dbReference type="EMBL" id="JAIXMP010000019">
    <property type="protein sequence ID" value="KAI9258140.1"/>
    <property type="molecule type" value="Genomic_DNA"/>
</dbReference>
<reference evidence="2" key="1">
    <citation type="journal article" date="2022" name="IScience">
        <title>Evolution of zygomycete secretomes and the origins of terrestrial fungal ecologies.</title>
        <authorList>
            <person name="Chang Y."/>
            <person name="Wang Y."/>
            <person name="Mondo S."/>
            <person name="Ahrendt S."/>
            <person name="Andreopoulos W."/>
            <person name="Barry K."/>
            <person name="Beard J."/>
            <person name="Benny G.L."/>
            <person name="Blankenship S."/>
            <person name="Bonito G."/>
            <person name="Cuomo C."/>
            <person name="Desiro A."/>
            <person name="Gervers K.A."/>
            <person name="Hundley H."/>
            <person name="Kuo A."/>
            <person name="LaButti K."/>
            <person name="Lang B.F."/>
            <person name="Lipzen A."/>
            <person name="O'Donnell K."/>
            <person name="Pangilinan J."/>
            <person name="Reynolds N."/>
            <person name="Sandor L."/>
            <person name="Smith M.E."/>
            <person name="Tsang A."/>
            <person name="Grigoriev I.V."/>
            <person name="Stajich J.E."/>
            <person name="Spatafora J.W."/>
        </authorList>
    </citation>
    <scope>NUCLEOTIDE SEQUENCE</scope>
    <source>
        <strain evidence="2">RSA 2281</strain>
    </source>
</reference>
<dbReference type="Proteomes" id="UP001209540">
    <property type="component" value="Unassembled WGS sequence"/>
</dbReference>
<dbReference type="AlphaFoldDB" id="A0AAD5K6D3"/>
<keyword evidence="3" id="KW-1185">Reference proteome</keyword>
<evidence type="ECO:0000256" key="1">
    <source>
        <dbReference type="SAM" id="MobiDB-lite"/>
    </source>
</evidence>
<feature type="region of interest" description="Disordered" evidence="1">
    <location>
        <begin position="97"/>
        <end position="117"/>
    </location>
</feature>
<gene>
    <name evidence="2" type="ORF">BDA99DRAFT_573400</name>
</gene>
<organism evidence="2 3">
    <name type="scientific">Phascolomyces articulosus</name>
    <dbReference type="NCBI Taxonomy" id="60185"/>
    <lineage>
        <taxon>Eukaryota</taxon>
        <taxon>Fungi</taxon>
        <taxon>Fungi incertae sedis</taxon>
        <taxon>Mucoromycota</taxon>
        <taxon>Mucoromycotina</taxon>
        <taxon>Mucoromycetes</taxon>
        <taxon>Mucorales</taxon>
        <taxon>Lichtheimiaceae</taxon>
        <taxon>Phascolomyces</taxon>
    </lineage>
</organism>
<sequence>MLKSHIKFTCEKTRFSQFGRILAEFGRKQNIFIVTSGVFSNILAHTNGTQEATNTNNQQEQVNHRIERIENLLALIDPKIDRLADALETGGSSIYIRVDDGSDEHPEERQRESNKETNYSDDVLPCWRNINTTHLGKFNSAYGRTRIQHDNITLLREPHLPLKQCHKNWIGKYLPMGRIEEDVDGYDSQSVISATSMSRPAIDNVLHEITNDWIC</sequence>
<reference evidence="2" key="2">
    <citation type="submission" date="2023-02" db="EMBL/GenBank/DDBJ databases">
        <authorList>
            <consortium name="DOE Joint Genome Institute"/>
            <person name="Mondo S.J."/>
            <person name="Chang Y."/>
            <person name="Wang Y."/>
            <person name="Ahrendt S."/>
            <person name="Andreopoulos W."/>
            <person name="Barry K."/>
            <person name="Beard J."/>
            <person name="Benny G.L."/>
            <person name="Blankenship S."/>
            <person name="Bonito G."/>
            <person name="Cuomo C."/>
            <person name="Desiro A."/>
            <person name="Gervers K.A."/>
            <person name="Hundley H."/>
            <person name="Kuo A."/>
            <person name="LaButti K."/>
            <person name="Lang B.F."/>
            <person name="Lipzen A."/>
            <person name="O'Donnell K."/>
            <person name="Pangilinan J."/>
            <person name="Reynolds N."/>
            <person name="Sandor L."/>
            <person name="Smith M.W."/>
            <person name="Tsang A."/>
            <person name="Grigoriev I.V."/>
            <person name="Stajich J.E."/>
            <person name="Spatafora J.W."/>
        </authorList>
    </citation>
    <scope>NUCLEOTIDE SEQUENCE</scope>
    <source>
        <strain evidence="2">RSA 2281</strain>
    </source>
</reference>
<feature type="compositionally biased region" description="Basic and acidic residues" evidence="1">
    <location>
        <begin position="97"/>
        <end position="115"/>
    </location>
</feature>
<accession>A0AAD5K6D3</accession>
<evidence type="ECO:0000313" key="3">
    <source>
        <dbReference type="Proteomes" id="UP001209540"/>
    </source>
</evidence>
<comment type="caution">
    <text evidence="2">The sequence shown here is derived from an EMBL/GenBank/DDBJ whole genome shotgun (WGS) entry which is preliminary data.</text>
</comment>
<evidence type="ECO:0000313" key="2">
    <source>
        <dbReference type="EMBL" id="KAI9258140.1"/>
    </source>
</evidence>
<name>A0AAD5K6D3_9FUNG</name>
<protein>
    <submittedName>
        <fullName evidence="2">Uncharacterized protein</fullName>
    </submittedName>
</protein>
<proteinExistence type="predicted"/>